<name>A0A8K0W4F1_9PLEO</name>
<evidence type="ECO:0000313" key="4">
    <source>
        <dbReference type="EMBL" id="KAH7093680.1"/>
    </source>
</evidence>
<dbReference type="PROSITE" id="PS00028">
    <property type="entry name" value="ZINC_FINGER_C2H2_1"/>
    <property type="match status" value="1"/>
</dbReference>
<sequence length="354" mass="39359">MDGYSRDWSGVDESARWIGPEDQHDGPPPSNTDWFLTDLRSPNSMENAFVAPPASPNASFDANDVKPRDASGRFACPIFEREKQLGRSRSCRGLNALHIVDQAEFNKSHGVQCDDSRPLRRGQQAGDMAWRDLYGKLAMSQEQVHADQTDFALSWVSDTEVMHASYASRPTAYEPMSYSHLCETTASMQIAPLYPTVGDPSATNISHFRSDERNNSNVDTTEIQDVDRNETNSTRSCCASCGGVTPLTHNYIDEPSSSSGEYSVACPYRCGVVLTGAHAVGNLTRHLKTRACTASGRAKLRYPCPIDGCTREYSRSDGLRVHMRKQHVAPAQVPRMQTDKRYNDDYDDDDDDDE</sequence>
<dbReference type="OrthoDB" id="6365676at2759"/>
<dbReference type="SMART" id="SM00355">
    <property type="entry name" value="ZnF_C2H2"/>
    <property type="match status" value="1"/>
</dbReference>
<keyword evidence="5" id="KW-1185">Reference proteome</keyword>
<evidence type="ECO:0000256" key="1">
    <source>
        <dbReference type="PROSITE-ProRule" id="PRU00042"/>
    </source>
</evidence>
<reference evidence="4" key="1">
    <citation type="journal article" date="2021" name="Nat. Commun.">
        <title>Genetic determinants of endophytism in the Arabidopsis root mycobiome.</title>
        <authorList>
            <person name="Mesny F."/>
            <person name="Miyauchi S."/>
            <person name="Thiergart T."/>
            <person name="Pickel B."/>
            <person name="Atanasova L."/>
            <person name="Karlsson M."/>
            <person name="Huettel B."/>
            <person name="Barry K.W."/>
            <person name="Haridas S."/>
            <person name="Chen C."/>
            <person name="Bauer D."/>
            <person name="Andreopoulos W."/>
            <person name="Pangilinan J."/>
            <person name="LaButti K."/>
            <person name="Riley R."/>
            <person name="Lipzen A."/>
            <person name="Clum A."/>
            <person name="Drula E."/>
            <person name="Henrissat B."/>
            <person name="Kohler A."/>
            <person name="Grigoriev I.V."/>
            <person name="Martin F.M."/>
            <person name="Hacquard S."/>
        </authorList>
    </citation>
    <scope>NUCLEOTIDE SEQUENCE</scope>
    <source>
        <strain evidence="4">MPI-SDFR-AT-0120</strain>
    </source>
</reference>
<feature type="domain" description="C2H2-type" evidence="3">
    <location>
        <begin position="302"/>
        <end position="332"/>
    </location>
</feature>
<evidence type="ECO:0000256" key="2">
    <source>
        <dbReference type="SAM" id="MobiDB-lite"/>
    </source>
</evidence>
<organism evidence="4 5">
    <name type="scientific">Paraphoma chrysanthemicola</name>
    <dbReference type="NCBI Taxonomy" id="798071"/>
    <lineage>
        <taxon>Eukaryota</taxon>
        <taxon>Fungi</taxon>
        <taxon>Dikarya</taxon>
        <taxon>Ascomycota</taxon>
        <taxon>Pezizomycotina</taxon>
        <taxon>Dothideomycetes</taxon>
        <taxon>Pleosporomycetidae</taxon>
        <taxon>Pleosporales</taxon>
        <taxon>Pleosporineae</taxon>
        <taxon>Phaeosphaeriaceae</taxon>
        <taxon>Paraphoma</taxon>
    </lineage>
</organism>
<keyword evidence="1" id="KW-0479">Metal-binding</keyword>
<dbReference type="AlphaFoldDB" id="A0A8K0W4F1"/>
<feature type="region of interest" description="Disordered" evidence="2">
    <location>
        <begin position="1"/>
        <end position="34"/>
    </location>
</feature>
<feature type="compositionally biased region" description="Basic and acidic residues" evidence="2">
    <location>
        <begin position="13"/>
        <end position="25"/>
    </location>
</feature>
<feature type="compositionally biased region" description="Acidic residues" evidence="2">
    <location>
        <begin position="345"/>
        <end position="354"/>
    </location>
</feature>
<comment type="caution">
    <text evidence="4">The sequence shown here is derived from an EMBL/GenBank/DDBJ whole genome shotgun (WGS) entry which is preliminary data.</text>
</comment>
<protein>
    <recommendedName>
        <fullName evidence="3">C2H2-type domain-containing protein</fullName>
    </recommendedName>
</protein>
<dbReference type="EMBL" id="JAGMVJ010000002">
    <property type="protein sequence ID" value="KAH7093680.1"/>
    <property type="molecule type" value="Genomic_DNA"/>
</dbReference>
<dbReference type="GO" id="GO:0008270">
    <property type="term" value="F:zinc ion binding"/>
    <property type="evidence" value="ECO:0007669"/>
    <property type="project" value="UniProtKB-KW"/>
</dbReference>
<dbReference type="Proteomes" id="UP000813461">
    <property type="component" value="Unassembled WGS sequence"/>
</dbReference>
<dbReference type="InterPro" id="IPR013087">
    <property type="entry name" value="Znf_C2H2_type"/>
</dbReference>
<accession>A0A8K0W4F1</accession>
<dbReference type="PROSITE" id="PS50157">
    <property type="entry name" value="ZINC_FINGER_C2H2_2"/>
    <property type="match status" value="1"/>
</dbReference>
<evidence type="ECO:0000313" key="5">
    <source>
        <dbReference type="Proteomes" id="UP000813461"/>
    </source>
</evidence>
<keyword evidence="1" id="KW-0863">Zinc-finger</keyword>
<keyword evidence="1" id="KW-0862">Zinc</keyword>
<proteinExistence type="predicted"/>
<evidence type="ECO:0000259" key="3">
    <source>
        <dbReference type="PROSITE" id="PS50157"/>
    </source>
</evidence>
<gene>
    <name evidence="4" type="ORF">FB567DRAFT_545011</name>
</gene>
<dbReference type="Gene3D" id="3.30.160.60">
    <property type="entry name" value="Classic Zinc Finger"/>
    <property type="match status" value="1"/>
</dbReference>
<feature type="region of interest" description="Disordered" evidence="2">
    <location>
        <begin position="325"/>
        <end position="354"/>
    </location>
</feature>